<dbReference type="Gene3D" id="3.40.50.1820">
    <property type="entry name" value="alpha/beta hydrolase"/>
    <property type="match status" value="1"/>
</dbReference>
<keyword evidence="3" id="KW-0378">Hydrolase</keyword>
<dbReference type="InterPro" id="IPR029058">
    <property type="entry name" value="AB_hydrolase_fold"/>
</dbReference>
<dbReference type="RefSeq" id="XP_018277702.1">
    <property type="nucleotide sequence ID" value="XM_018421433.1"/>
</dbReference>
<dbReference type="PANTHER" id="PTHR45570">
    <property type="entry name" value="CARBOXYLIC ESTER HYDROLASE"/>
    <property type="match status" value="1"/>
</dbReference>
<reference evidence="3 4" key="1">
    <citation type="submission" date="2015-03" db="EMBL/GenBank/DDBJ databases">
        <title>Genomics and transcriptomics of the oil-accumulating basidiomycete yeast T. oleaginosus allow insights into substrate utilization and the diverse evolutionary trajectories of mating systems in fungi.</title>
        <authorList>
            <consortium name="DOE Joint Genome Institute"/>
            <person name="Kourist R."/>
            <person name="Kracht O."/>
            <person name="Bracharz F."/>
            <person name="Lipzen A."/>
            <person name="Nolan M."/>
            <person name="Ohm R."/>
            <person name="Grigoriev I."/>
            <person name="Sun S."/>
            <person name="Heitman J."/>
            <person name="Bruck T."/>
            <person name="Nowrousian M."/>
        </authorList>
    </citation>
    <scope>NUCLEOTIDE SEQUENCE [LARGE SCALE GENOMIC DNA]</scope>
    <source>
        <strain evidence="3 4">IBC0246</strain>
    </source>
</reference>
<evidence type="ECO:0000256" key="1">
    <source>
        <dbReference type="SAM" id="SignalP"/>
    </source>
</evidence>
<dbReference type="InterPro" id="IPR002018">
    <property type="entry name" value="CarbesteraseB"/>
</dbReference>
<dbReference type="Pfam" id="PF00135">
    <property type="entry name" value="COesterase"/>
    <property type="match status" value="1"/>
</dbReference>
<name>A0A0J0XJI5_9TREE</name>
<feature type="signal peptide" evidence="1">
    <location>
        <begin position="1"/>
        <end position="23"/>
    </location>
</feature>
<sequence length="519" mass="54481">MSTWCRFLTLVAAVLHLSEPACAAPGASPACSIVWNGQAVSGKLDGGICKTTVRYGAAARWEDAVAVTSQSGISATENPPSCPQIMGNPTQGATSSEDCLTATIYAPVGGRRLPLFCWLHGGSYSIGSASAAGLDGANLAKRGRVIVVVLQYRLNVLGLIPPSVAPTASDPNLQVRDIILGLKEVRKNLAWQGDMDQVTIGGQSTGASLIRALWVAPAAQGLFQRMILQSDPFNYGMAPMSETNNFRSAIYNHPALGSANTFAALQAAPLANVLGAAGAVYNAAANQMPSSPPSQPFRPTYGTPTIPKEPTGELFNNPGGLTFSPASVPMLLTTVADDGAHVFTNSEMNFLAFRNILARLVGPAGLQVILTTPTYNITADNTDKRPAFTKILTDGAWRCAAREVARKWAGAGGQVYVGEFREGIHYPLNDQYPYCAGKVCHMDDIMPTFGQGGGFANMIADNWLSFIKTGRPAGGWSAFAASNGIDGAGVKALGGDGVVPTCPAGFWGSAVKWHWQLFA</sequence>
<dbReference type="Proteomes" id="UP000053611">
    <property type="component" value="Unassembled WGS sequence"/>
</dbReference>
<dbReference type="ESTHER" id="9tree-a0a0j0xji5">
    <property type="family name" value="Fungal_carboxylesterase_lipase"/>
</dbReference>
<feature type="domain" description="Carboxylesterase type B" evidence="2">
    <location>
        <begin position="58"/>
        <end position="479"/>
    </location>
</feature>
<dbReference type="EMBL" id="KQ087221">
    <property type="protein sequence ID" value="KLT41211.1"/>
    <property type="molecule type" value="Genomic_DNA"/>
</dbReference>
<dbReference type="SUPFAM" id="SSF53474">
    <property type="entry name" value="alpha/beta-Hydrolases"/>
    <property type="match status" value="1"/>
</dbReference>
<keyword evidence="1" id="KW-0732">Signal</keyword>
<dbReference type="OrthoDB" id="408631at2759"/>
<dbReference type="AlphaFoldDB" id="A0A0J0XJI5"/>
<dbReference type="GeneID" id="28982036"/>
<evidence type="ECO:0000313" key="4">
    <source>
        <dbReference type="Proteomes" id="UP000053611"/>
    </source>
</evidence>
<evidence type="ECO:0000259" key="2">
    <source>
        <dbReference type="Pfam" id="PF00135"/>
    </source>
</evidence>
<evidence type="ECO:0000313" key="3">
    <source>
        <dbReference type="EMBL" id="KLT41211.1"/>
    </source>
</evidence>
<protein>
    <submittedName>
        <fullName evidence="3">Alpha/beta-hydrolase</fullName>
    </submittedName>
</protein>
<gene>
    <name evidence="3" type="ORF">CC85DRAFT_276362</name>
</gene>
<accession>A0A0J0XJI5</accession>
<keyword evidence="4" id="KW-1185">Reference proteome</keyword>
<dbReference type="GO" id="GO:0016787">
    <property type="term" value="F:hydrolase activity"/>
    <property type="evidence" value="ECO:0007669"/>
    <property type="project" value="UniProtKB-KW"/>
</dbReference>
<organism evidence="3 4">
    <name type="scientific">Cutaneotrichosporon oleaginosum</name>
    <dbReference type="NCBI Taxonomy" id="879819"/>
    <lineage>
        <taxon>Eukaryota</taxon>
        <taxon>Fungi</taxon>
        <taxon>Dikarya</taxon>
        <taxon>Basidiomycota</taxon>
        <taxon>Agaricomycotina</taxon>
        <taxon>Tremellomycetes</taxon>
        <taxon>Trichosporonales</taxon>
        <taxon>Trichosporonaceae</taxon>
        <taxon>Cutaneotrichosporon</taxon>
    </lineage>
</organism>
<dbReference type="STRING" id="879819.A0A0J0XJI5"/>
<dbReference type="PANTHER" id="PTHR45570:SF1">
    <property type="entry name" value="CARBOXYLIC ESTER HYDROLASE"/>
    <property type="match status" value="1"/>
</dbReference>
<proteinExistence type="predicted"/>
<feature type="chain" id="PRO_5005245349" evidence="1">
    <location>
        <begin position="24"/>
        <end position="519"/>
    </location>
</feature>